<feature type="region of interest" description="Disordered" evidence="1">
    <location>
        <begin position="115"/>
        <end position="146"/>
    </location>
</feature>
<evidence type="ECO:0000256" key="1">
    <source>
        <dbReference type="SAM" id="MobiDB-lite"/>
    </source>
</evidence>
<sequence length="156" mass="17201">MKEAARTSVLSSRWINLIYFVDLLGFIKLSKCNKTKSNGELEGISLVNHVPKCLKSSVASTLGKDDNLRSHLLIETSDCETSSEKLPPRESVPKYLKLIRHVLYSKVWKRQNEKVKSTASLTTPSTAPANARVQLSSRSSLEGGRTGGALRGALRF</sequence>
<dbReference type="AlphaFoldDB" id="A0A022QP36"/>
<accession>A0A022QP36</accession>
<dbReference type="Proteomes" id="UP000030748">
    <property type="component" value="Unassembled WGS sequence"/>
</dbReference>
<name>A0A022QP36_ERYGU</name>
<dbReference type="PhylomeDB" id="A0A022QP36"/>
<evidence type="ECO:0000313" key="3">
    <source>
        <dbReference type="Proteomes" id="UP000030748"/>
    </source>
</evidence>
<organism evidence="2 3">
    <name type="scientific">Erythranthe guttata</name>
    <name type="common">Yellow monkey flower</name>
    <name type="synonym">Mimulus guttatus</name>
    <dbReference type="NCBI Taxonomy" id="4155"/>
    <lineage>
        <taxon>Eukaryota</taxon>
        <taxon>Viridiplantae</taxon>
        <taxon>Streptophyta</taxon>
        <taxon>Embryophyta</taxon>
        <taxon>Tracheophyta</taxon>
        <taxon>Spermatophyta</taxon>
        <taxon>Magnoliopsida</taxon>
        <taxon>eudicotyledons</taxon>
        <taxon>Gunneridae</taxon>
        <taxon>Pentapetalae</taxon>
        <taxon>asterids</taxon>
        <taxon>lamiids</taxon>
        <taxon>Lamiales</taxon>
        <taxon>Phrymaceae</taxon>
        <taxon>Erythranthe</taxon>
    </lineage>
</organism>
<feature type="compositionally biased region" description="Low complexity" evidence="1">
    <location>
        <begin position="117"/>
        <end position="131"/>
    </location>
</feature>
<protein>
    <submittedName>
        <fullName evidence="2">Uncharacterized protein</fullName>
    </submittedName>
</protein>
<dbReference type="EMBL" id="KI631169">
    <property type="protein sequence ID" value="EYU29721.1"/>
    <property type="molecule type" value="Genomic_DNA"/>
</dbReference>
<keyword evidence="3" id="KW-1185">Reference proteome</keyword>
<evidence type="ECO:0000313" key="2">
    <source>
        <dbReference type="EMBL" id="EYU29721.1"/>
    </source>
</evidence>
<proteinExistence type="predicted"/>
<gene>
    <name evidence="2" type="ORF">MIMGU_mgv1a015481mg</name>
</gene>
<reference evidence="2 3" key="1">
    <citation type="journal article" date="2013" name="Proc. Natl. Acad. Sci. U.S.A.">
        <title>Fine-scale variation in meiotic recombination in Mimulus inferred from population shotgun sequencing.</title>
        <authorList>
            <person name="Hellsten U."/>
            <person name="Wright K.M."/>
            <person name="Jenkins J."/>
            <person name="Shu S."/>
            <person name="Yuan Y."/>
            <person name="Wessler S.R."/>
            <person name="Schmutz J."/>
            <person name="Willis J.H."/>
            <person name="Rokhsar D.S."/>
        </authorList>
    </citation>
    <scope>NUCLEOTIDE SEQUENCE [LARGE SCALE GENOMIC DNA]</scope>
    <source>
        <strain evidence="3">cv. DUN x IM62</strain>
    </source>
</reference>